<keyword evidence="1" id="KW-0378">Hydrolase</keyword>
<protein>
    <submittedName>
        <fullName evidence="1">Metal-dependent hydrolase</fullName>
    </submittedName>
</protein>
<comment type="caution">
    <text evidence="1">The sequence shown here is derived from an EMBL/GenBank/DDBJ whole genome shotgun (WGS) entry which is preliminary data.</text>
</comment>
<dbReference type="InterPro" id="IPR032466">
    <property type="entry name" value="Metal_Hydrolase"/>
</dbReference>
<dbReference type="Gene3D" id="2.30.40.10">
    <property type="entry name" value="Urease, subunit C, domain 1"/>
    <property type="match status" value="1"/>
</dbReference>
<accession>A0ABR8WUR4</accession>
<name>A0ABR8WUR4_9MICO</name>
<dbReference type="Proteomes" id="UP000651517">
    <property type="component" value="Unassembled WGS sequence"/>
</dbReference>
<sequence length="331" mass="33598">MTDSTILYNADVYSSADPFATAIMFTGDTVAWVGSDEAACAFDGTHHDLAGAFVTPGLVAAAVDLRPEAGRPAPTGDELLARGVTAAHLIGTGAQLERFADAAPEALVTTSYQLGGAGEGRGALDAGALGAGARDAGLLPDGAQFVLVDSAADLSAVLGLLEDAGVRAHLQRHGWRLLINVAVPPEAIDALAQSGLGITVDPLAHRQPLAPLLSAGAQVSFALTAENPWQTLRAAVYDSADGVSARAAFNAVTRFGYRALGSFDGGVLAPGSAATACVWSVESLLVQAADSRVAAWSTDPRSGTPGLPDLSPDAALPQLLRIWSHGTAVTS</sequence>
<dbReference type="EMBL" id="JACSPY010000007">
    <property type="protein sequence ID" value="MBD8020824.1"/>
    <property type="molecule type" value="Genomic_DNA"/>
</dbReference>
<dbReference type="Gene3D" id="3.20.20.140">
    <property type="entry name" value="Metal-dependent hydrolases"/>
    <property type="match status" value="1"/>
</dbReference>
<evidence type="ECO:0000313" key="1">
    <source>
        <dbReference type="EMBL" id="MBD8020824.1"/>
    </source>
</evidence>
<proteinExistence type="predicted"/>
<dbReference type="SUPFAM" id="SSF51556">
    <property type="entry name" value="Metallo-dependent hydrolases"/>
    <property type="match status" value="1"/>
</dbReference>
<keyword evidence="2" id="KW-1185">Reference proteome</keyword>
<reference evidence="1 2" key="1">
    <citation type="submission" date="2020-08" db="EMBL/GenBank/DDBJ databases">
        <title>A Genomic Blueprint of the Chicken Gut Microbiome.</title>
        <authorList>
            <person name="Gilroy R."/>
            <person name="Ravi A."/>
            <person name="Getino M."/>
            <person name="Pursley I."/>
            <person name="Horton D.L."/>
            <person name="Alikhan N.-F."/>
            <person name="Baker D."/>
            <person name="Gharbi K."/>
            <person name="Hall N."/>
            <person name="Watson M."/>
            <person name="Adriaenssens E.M."/>
            <person name="Foster-Nyarko E."/>
            <person name="Jarju S."/>
            <person name="Secka A."/>
            <person name="Antonio M."/>
            <person name="Oren A."/>
            <person name="Chaudhuri R."/>
            <person name="La Ragione R.M."/>
            <person name="Hildebrand F."/>
            <person name="Pallen M.J."/>
        </authorList>
    </citation>
    <scope>NUCLEOTIDE SEQUENCE [LARGE SCALE GENOMIC DNA]</scope>
    <source>
        <strain evidence="1 2">Re57</strain>
    </source>
</reference>
<dbReference type="SUPFAM" id="SSF51338">
    <property type="entry name" value="Composite domain of metallo-dependent hydrolases"/>
    <property type="match status" value="1"/>
</dbReference>
<gene>
    <name evidence="1" type="ORF">H9634_08520</name>
</gene>
<dbReference type="GO" id="GO:0016787">
    <property type="term" value="F:hydrolase activity"/>
    <property type="evidence" value="ECO:0007669"/>
    <property type="project" value="UniProtKB-KW"/>
</dbReference>
<organism evidence="1 2">
    <name type="scientific">Brevibacterium gallinarum</name>
    <dbReference type="NCBI Taxonomy" id="2762220"/>
    <lineage>
        <taxon>Bacteria</taxon>
        <taxon>Bacillati</taxon>
        <taxon>Actinomycetota</taxon>
        <taxon>Actinomycetes</taxon>
        <taxon>Micrococcales</taxon>
        <taxon>Brevibacteriaceae</taxon>
        <taxon>Brevibacterium</taxon>
    </lineage>
</organism>
<evidence type="ECO:0000313" key="2">
    <source>
        <dbReference type="Proteomes" id="UP000651517"/>
    </source>
</evidence>
<dbReference type="InterPro" id="IPR011059">
    <property type="entry name" value="Metal-dep_hydrolase_composite"/>
</dbReference>
<dbReference type="RefSeq" id="WP_191726268.1">
    <property type="nucleotide sequence ID" value="NZ_JACSPY010000007.1"/>
</dbReference>